<keyword evidence="3" id="KW-1185">Reference proteome</keyword>
<feature type="region of interest" description="Disordered" evidence="1">
    <location>
        <begin position="20"/>
        <end position="47"/>
    </location>
</feature>
<sequence length="47" mass="5432">MNAILIREDDCPRFARASRSRQSRRRVANFNRPVEPLDSAGRFGRSV</sequence>
<dbReference type="AlphaFoldDB" id="M5UDW6"/>
<comment type="caution">
    <text evidence="2">The sequence shown here is derived from an EMBL/GenBank/DDBJ whole genome shotgun (WGS) entry which is preliminary data.</text>
</comment>
<evidence type="ECO:0000313" key="3">
    <source>
        <dbReference type="Proteomes" id="UP000011885"/>
    </source>
</evidence>
<accession>M5UDW6</accession>
<organism evidence="2 3">
    <name type="scientific">Rhodopirellula sallentina SM41</name>
    <dbReference type="NCBI Taxonomy" id="1263870"/>
    <lineage>
        <taxon>Bacteria</taxon>
        <taxon>Pseudomonadati</taxon>
        <taxon>Planctomycetota</taxon>
        <taxon>Planctomycetia</taxon>
        <taxon>Pirellulales</taxon>
        <taxon>Pirellulaceae</taxon>
        <taxon>Rhodopirellula</taxon>
    </lineage>
</organism>
<proteinExistence type="predicted"/>
<evidence type="ECO:0000313" key="2">
    <source>
        <dbReference type="EMBL" id="EMI54183.1"/>
    </source>
</evidence>
<dbReference type="EMBL" id="ANOH01000290">
    <property type="protein sequence ID" value="EMI54183.1"/>
    <property type="molecule type" value="Genomic_DNA"/>
</dbReference>
<name>M5UDW6_9BACT</name>
<evidence type="ECO:0000256" key="1">
    <source>
        <dbReference type="SAM" id="MobiDB-lite"/>
    </source>
</evidence>
<gene>
    <name evidence="2" type="ORF">RSSM_04378</name>
</gene>
<protein>
    <submittedName>
        <fullName evidence="2">Uncharacterized protein</fullName>
    </submittedName>
</protein>
<dbReference type="Proteomes" id="UP000011885">
    <property type="component" value="Unassembled WGS sequence"/>
</dbReference>
<reference evidence="2 3" key="1">
    <citation type="journal article" date="2013" name="Mar. Genomics">
        <title>Expression of sulfatases in Rhodopirellula baltica and the diversity of sulfatases in the genus Rhodopirellula.</title>
        <authorList>
            <person name="Wegner C.E."/>
            <person name="Richter-Heitmann T."/>
            <person name="Klindworth A."/>
            <person name="Klockow C."/>
            <person name="Richter M."/>
            <person name="Achstetter T."/>
            <person name="Glockner F.O."/>
            <person name="Harder J."/>
        </authorList>
    </citation>
    <scope>NUCLEOTIDE SEQUENCE [LARGE SCALE GENOMIC DNA]</scope>
    <source>
        <strain evidence="2 3">SM41</strain>
    </source>
</reference>